<sequence>MSVLYHPGKANVVADALSRISMISAHVPDCKKELVNEVHRLAQLGVRLEDSPKEGFMESVLSKFNEAFSQGVIGFLMWMIQEDKFWKKLMVPDITFIRVDKIAHFLPVKTNYLVEEYAKLYLNDNNFLTTIATIRVFLWHHLKHSKVGGVGLWLGFWFEISPMKGVMRFGKKGKLSPRYVGPNKILRRVRKVDYELKLPSELAVVHPVPVEILDRQVKKLRHKDVASVNALWRNHLVEGEIWEAKADMKSHCPHLFSPTPSQS</sequence>
<dbReference type="PANTHER" id="PTHR46148">
    <property type="entry name" value="CHROMO DOMAIN-CONTAINING PROTEIN"/>
    <property type="match status" value="1"/>
</dbReference>
<evidence type="ECO:0000313" key="2">
    <source>
        <dbReference type="EMBL" id="TMW94799.1"/>
    </source>
</evidence>
<proteinExistence type="predicted"/>
<dbReference type="PANTHER" id="PTHR46148:SF56">
    <property type="entry name" value="RETROTRANSPOSON PROTEIN"/>
    <property type="match status" value="1"/>
</dbReference>
<dbReference type="EMBL" id="RXGB01002531">
    <property type="protein sequence ID" value="TMW94799.1"/>
    <property type="molecule type" value="Genomic_DNA"/>
</dbReference>
<organism evidence="2">
    <name type="scientific">Solanum chilense</name>
    <name type="common">Tomato</name>
    <name type="synonym">Lycopersicon chilense</name>
    <dbReference type="NCBI Taxonomy" id="4083"/>
    <lineage>
        <taxon>Eukaryota</taxon>
        <taxon>Viridiplantae</taxon>
        <taxon>Streptophyta</taxon>
        <taxon>Embryophyta</taxon>
        <taxon>Tracheophyta</taxon>
        <taxon>Spermatophyta</taxon>
        <taxon>Magnoliopsida</taxon>
        <taxon>eudicotyledons</taxon>
        <taxon>Gunneridae</taxon>
        <taxon>Pentapetalae</taxon>
        <taxon>asterids</taxon>
        <taxon>lamiids</taxon>
        <taxon>Solanales</taxon>
        <taxon>Solanaceae</taxon>
        <taxon>Solanoideae</taxon>
        <taxon>Solaneae</taxon>
        <taxon>Solanum</taxon>
        <taxon>Solanum subgen. Lycopersicon</taxon>
    </lineage>
</organism>
<gene>
    <name evidence="2" type="ORF">EJD97_009787</name>
</gene>
<comment type="caution">
    <text evidence="2">The sequence shown here is derived from an EMBL/GenBank/DDBJ whole genome shotgun (WGS) entry which is preliminary data.</text>
</comment>
<accession>A0A6N2BQ50</accession>
<protein>
    <recommendedName>
        <fullName evidence="1">Tf2-1-like SH3-like domain-containing protein</fullName>
    </recommendedName>
</protein>
<dbReference type="Pfam" id="PF24626">
    <property type="entry name" value="SH3_Tf2-1"/>
    <property type="match status" value="1"/>
</dbReference>
<evidence type="ECO:0000259" key="1">
    <source>
        <dbReference type="Pfam" id="PF24626"/>
    </source>
</evidence>
<reference evidence="2" key="1">
    <citation type="submission" date="2019-05" db="EMBL/GenBank/DDBJ databases">
        <title>The de novo reference genome and transcriptome assemblies of the wild tomato species Solanum chilense.</title>
        <authorList>
            <person name="Stam R."/>
            <person name="Nosenko T."/>
            <person name="Hoerger A.C."/>
            <person name="Stephan W."/>
            <person name="Seidel M.A."/>
            <person name="Kuhn J.M.M."/>
            <person name="Haberer G."/>
            <person name="Tellier A."/>
        </authorList>
    </citation>
    <scope>NUCLEOTIDE SEQUENCE</scope>
    <source>
        <tissue evidence="2">Mature leaves</tissue>
    </source>
</reference>
<dbReference type="AlphaFoldDB" id="A0A6N2BQ50"/>
<dbReference type="InterPro" id="IPR056924">
    <property type="entry name" value="SH3_Tf2-1"/>
</dbReference>
<name>A0A6N2BQ50_SOLCI</name>
<feature type="domain" description="Tf2-1-like SH3-like" evidence="1">
    <location>
        <begin position="167"/>
        <end position="208"/>
    </location>
</feature>